<comment type="similarity">
    <text evidence="8">Belongs to the glutamate 5-kinase family.</text>
</comment>
<dbReference type="InterPro" id="IPR015947">
    <property type="entry name" value="PUA-like_sf"/>
</dbReference>
<feature type="binding site" evidence="8">
    <location>
        <position position="55"/>
    </location>
    <ligand>
        <name>substrate</name>
    </ligand>
</feature>
<accession>A0A9Q4FS34</accession>
<dbReference type="PRINTS" id="PR00474">
    <property type="entry name" value="GLU5KINASE"/>
</dbReference>
<comment type="pathway">
    <text evidence="8">Amino-acid biosynthesis; L-proline biosynthesis; L-glutamate 5-semialdehyde from L-glutamate: step 1/2.</text>
</comment>
<evidence type="ECO:0000313" key="11">
    <source>
        <dbReference type="Proteomes" id="UP001060275"/>
    </source>
</evidence>
<dbReference type="AlphaFoldDB" id="A0A9Q4FS34"/>
<protein>
    <recommendedName>
        <fullName evidence="8">Glutamate 5-kinase</fullName>
        <ecNumber evidence="8">2.7.2.11</ecNumber>
    </recommendedName>
    <alternativeName>
        <fullName evidence="8">Gamma-glutamyl kinase</fullName>
        <shortName evidence="8">GK</shortName>
    </alternativeName>
</protein>
<dbReference type="EC" id="2.7.2.11" evidence="8"/>
<dbReference type="GO" id="GO:0003723">
    <property type="term" value="F:RNA binding"/>
    <property type="evidence" value="ECO:0007669"/>
    <property type="project" value="InterPro"/>
</dbReference>
<dbReference type="PANTHER" id="PTHR43654">
    <property type="entry name" value="GLUTAMATE 5-KINASE"/>
    <property type="match status" value="1"/>
</dbReference>
<comment type="catalytic activity">
    <reaction evidence="8">
        <text>L-glutamate + ATP = L-glutamyl 5-phosphate + ADP</text>
        <dbReference type="Rhea" id="RHEA:14877"/>
        <dbReference type="ChEBI" id="CHEBI:29985"/>
        <dbReference type="ChEBI" id="CHEBI:30616"/>
        <dbReference type="ChEBI" id="CHEBI:58274"/>
        <dbReference type="ChEBI" id="CHEBI:456216"/>
        <dbReference type="EC" id="2.7.2.11"/>
    </reaction>
</comment>
<dbReference type="HAMAP" id="MF_00456">
    <property type="entry name" value="ProB"/>
    <property type="match status" value="1"/>
</dbReference>
<evidence type="ECO:0000256" key="8">
    <source>
        <dbReference type="HAMAP-Rule" id="MF_00456"/>
    </source>
</evidence>
<dbReference type="GO" id="GO:0055129">
    <property type="term" value="P:L-proline biosynthetic process"/>
    <property type="evidence" value="ECO:0007669"/>
    <property type="project" value="UniProtKB-UniRule"/>
</dbReference>
<dbReference type="InterPro" id="IPR041739">
    <property type="entry name" value="G5K_ProB"/>
</dbReference>
<evidence type="ECO:0000256" key="6">
    <source>
        <dbReference type="ARBA" id="ARBA00022777"/>
    </source>
</evidence>
<dbReference type="FunFam" id="3.40.1160.10:FF:000018">
    <property type="entry name" value="Glutamate 5-kinase"/>
    <property type="match status" value="1"/>
</dbReference>
<dbReference type="PROSITE" id="PS00902">
    <property type="entry name" value="GLUTAMATE_5_KINASE"/>
    <property type="match status" value="1"/>
</dbReference>
<dbReference type="SUPFAM" id="SSF53633">
    <property type="entry name" value="Carbamate kinase-like"/>
    <property type="match status" value="1"/>
</dbReference>
<dbReference type="CDD" id="cd04242">
    <property type="entry name" value="AAK_G5K_ProB"/>
    <property type="match status" value="1"/>
</dbReference>
<dbReference type="InterPro" id="IPR005715">
    <property type="entry name" value="Glu_5kinase/COase_Synthase"/>
</dbReference>
<dbReference type="PIRSF" id="PIRSF000729">
    <property type="entry name" value="GK"/>
    <property type="match status" value="1"/>
</dbReference>
<dbReference type="GO" id="GO:0004349">
    <property type="term" value="F:glutamate 5-kinase activity"/>
    <property type="evidence" value="ECO:0007669"/>
    <property type="project" value="UniProtKB-UniRule"/>
</dbReference>
<keyword evidence="6 8" id="KW-0418">Kinase</keyword>
<evidence type="ECO:0000256" key="4">
    <source>
        <dbReference type="ARBA" id="ARBA00022679"/>
    </source>
</evidence>
<evidence type="ECO:0000256" key="2">
    <source>
        <dbReference type="ARBA" id="ARBA00022605"/>
    </source>
</evidence>
<dbReference type="EMBL" id="JAMWDU010000002">
    <property type="protein sequence ID" value="MCP8886882.1"/>
    <property type="molecule type" value="Genomic_DNA"/>
</dbReference>
<feature type="binding site" evidence="8">
    <location>
        <begin position="174"/>
        <end position="175"/>
    </location>
    <ligand>
        <name>ATP</name>
        <dbReference type="ChEBI" id="CHEBI:30616"/>
    </ligand>
</feature>
<keyword evidence="7 8" id="KW-0067">ATP-binding</keyword>
<dbReference type="GO" id="GO:0005524">
    <property type="term" value="F:ATP binding"/>
    <property type="evidence" value="ECO:0007669"/>
    <property type="project" value="UniProtKB-KW"/>
</dbReference>
<comment type="caution">
    <text evidence="8">Lacks conserved residue(s) required for the propagation of feature annotation.</text>
</comment>
<dbReference type="PANTHER" id="PTHR43654:SF1">
    <property type="entry name" value="ISOPENTENYL PHOSPHATE KINASE"/>
    <property type="match status" value="1"/>
</dbReference>
<dbReference type="Proteomes" id="UP001060275">
    <property type="component" value="Unassembled WGS sequence"/>
</dbReference>
<keyword evidence="3 8" id="KW-0641">Proline biosynthesis</keyword>
<dbReference type="InterPro" id="IPR019797">
    <property type="entry name" value="Glutamate_5-kinase_CS"/>
</dbReference>
<reference evidence="10" key="1">
    <citation type="submission" date="2022-06" db="EMBL/GenBank/DDBJ databases">
        <title>Devosia sp. XJ19-45 genome assembly.</title>
        <authorList>
            <person name="Li B."/>
            <person name="Cai M."/>
            <person name="Nie G."/>
            <person name="Li W."/>
        </authorList>
    </citation>
    <scope>NUCLEOTIDE SEQUENCE</scope>
    <source>
        <strain evidence="10">XJ19-45</strain>
    </source>
</reference>
<sequence length="387" mass="40435">MTTNPLAPYRRITIKIGSALLVDGAGKLRASWLAELAQDIATLKARGCEIVIVSSGAIALGRGLLGLSALALTLEQSQAAASAGQIALSQAWAEALGRHDIVTGQILITPNITEERRYFLNARTTIQTLLSLGAIPIINENDSVATAEIRYGDNDRLSARVATMIEADLLVLLSDVDGLYTAPPAKDPNATHLPVVEAITPAIEAMAGGAASHLSRGGMTTKVEAGKIATLAGTAMIIAKGTEAHPLRALTQGGRHTLFRAATTRAQSRKRWIMGTLAVAGTIRVDAGAARALTLGKSLLPIGVTQITGAFERGDTVAILNPDGREIARGLASFDSADALLVLGKHSDAVIELLGSGNRGAMVHRDNLVLTGAHTEQEHLETHHEPG</sequence>
<keyword evidence="4 8" id="KW-0808">Transferase</keyword>
<dbReference type="InterPro" id="IPR002478">
    <property type="entry name" value="PUA"/>
</dbReference>
<gene>
    <name evidence="8 10" type="primary">proB</name>
    <name evidence="10" type="ORF">NF348_07175</name>
</gene>
<dbReference type="InterPro" id="IPR001048">
    <property type="entry name" value="Asp/Glu/Uridylate_kinase"/>
</dbReference>
<dbReference type="RefSeq" id="WP_254673445.1">
    <property type="nucleotide sequence ID" value="NZ_JAMWDU010000002.1"/>
</dbReference>
<feature type="domain" description="PUA" evidence="9">
    <location>
        <begin position="281"/>
        <end position="363"/>
    </location>
</feature>
<dbReference type="GO" id="GO:0005829">
    <property type="term" value="C:cytosol"/>
    <property type="evidence" value="ECO:0007669"/>
    <property type="project" value="TreeGrafter"/>
</dbReference>
<keyword evidence="5 8" id="KW-0547">Nucleotide-binding</keyword>
<comment type="subcellular location">
    <subcellularLocation>
        <location evidence="8">Cytoplasm</location>
    </subcellularLocation>
</comment>
<feature type="binding site" evidence="8">
    <location>
        <position position="154"/>
    </location>
    <ligand>
        <name>substrate</name>
    </ligand>
</feature>
<keyword evidence="1 8" id="KW-0963">Cytoplasm</keyword>
<dbReference type="InterPro" id="IPR001057">
    <property type="entry name" value="Glu/AcGlu_kinase"/>
</dbReference>
<comment type="caution">
    <text evidence="10">The sequence shown here is derived from an EMBL/GenBank/DDBJ whole genome shotgun (WGS) entry which is preliminary data.</text>
</comment>
<evidence type="ECO:0000256" key="1">
    <source>
        <dbReference type="ARBA" id="ARBA00022490"/>
    </source>
</evidence>
<feature type="binding site" evidence="8">
    <location>
        <position position="142"/>
    </location>
    <ligand>
        <name>substrate</name>
    </ligand>
</feature>
<evidence type="ECO:0000313" key="10">
    <source>
        <dbReference type="EMBL" id="MCP8886882.1"/>
    </source>
</evidence>
<dbReference type="SUPFAM" id="SSF88697">
    <property type="entry name" value="PUA domain-like"/>
    <property type="match status" value="1"/>
</dbReference>
<dbReference type="Gene3D" id="3.40.1160.10">
    <property type="entry name" value="Acetylglutamate kinase-like"/>
    <property type="match status" value="1"/>
</dbReference>
<dbReference type="InterPro" id="IPR011529">
    <property type="entry name" value="Glu_5kinase"/>
</dbReference>
<evidence type="ECO:0000256" key="3">
    <source>
        <dbReference type="ARBA" id="ARBA00022650"/>
    </source>
</evidence>
<proteinExistence type="inferred from homology"/>
<comment type="function">
    <text evidence="8">Catalyzes the transfer of a phosphate group to glutamate to form L-glutamate 5-phosphate.</text>
</comment>
<dbReference type="InterPro" id="IPR036974">
    <property type="entry name" value="PUA_sf"/>
</dbReference>
<dbReference type="PROSITE" id="PS50890">
    <property type="entry name" value="PUA"/>
    <property type="match status" value="1"/>
</dbReference>
<dbReference type="NCBIfam" id="TIGR01027">
    <property type="entry name" value="proB"/>
    <property type="match status" value="1"/>
</dbReference>
<evidence type="ECO:0000256" key="7">
    <source>
        <dbReference type="ARBA" id="ARBA00022840"/>
    </source>
</evidence>
<organism evidence="10 11">
    <name type="scientific">Devosia ureilytica</name>
    <dbReference type="NCBI Taxonomy" id="2952754"/>
    <lineage>
        <taxon>Bacteria</taxon>
        <taxon>Pseudomonadati</taxon>
        <taxon>Pseudomonadota</taxon>
        <taxon>Alphaproteobacteria</taxon>
        <taxon>Hyphomicrobiales</taxon>
        <taxon>Devosiaceae</taxon>
        <taxon>Devosia</taxon>
    </lineage>
</organism>
<dbReference type="InterPro" id="IPR036393">
    <property type="entry name" value="AceGlu_kinase-like_sf"/>
</dbReference>
<name>A0A9Q4FS34_9HYPH</name>
<evidence type="ECO:0000259" key="9">
    <source>
        <dbReference type="SMART" id="SM00359"/>
    </source>
</evidence>
<keyword evidence="2 8" id="KW-0028">Amino-acid biosynthesis</keyword>
<dbReference type="SMART" id="SM00359">
    <property type="entry name" value="PUA"/>
    <property type="match status" value="1"/>
</dbReference>
<dbReference type="Gene3D" id="2.30.130.10">
    <property type="entry name" value="PUA domain"/>
    <property type="match status" value="1"/>
</dbReference>
<feature type="binding site" evidence="8">
    <location>
        <position position="15"/>
    </location>
    <ligand>
        <name>ATP</name>
        <dbReference type="ChEBI" id="CHEBI:30616"/>
    </ligand>
</feature>
<keyword evidence="11" id="KW-1185">Reference proteome</keyword>
<dbReference type="CDD" id="cd21157">
    <property type="entry name" value="PUA_G5K"/>
    <property type="match status" value="1"/>
</dbReference>
<dbReference type="Pfam" id="PF01472">
    <property type="entry name" value="PUA"/>
    <property type="match status" value="1"/>
</dbReference>
<dbReference type="Pfam" id="PF00696">
    <property type="entry name" value="AA_kinase"/>
    <property type="match status" value="1"/>
</dbReference>
<evidence type="ECO:0000256" key="5">
    <source>
        <dbReference type="ARBA" id="ARBA00022741"/>
    </source>
</evidence>